<dbReference type="KEGG" id="mcha:111017344"/>
<organism evidence="4 5">
    <name type="scientific">Momordica charantia</name>
    <name type="common">Bitter gourd</name>
    <name type="synonym">Balsam pear</name>
    <dbReference type="NCBI Taxonomy" id="3673"/>
    <lineage>
        <taxon>Eukaryota</taxon>
        <taxon>Viridiplantae</taxon>
        <taxon>Streptophyta</taxon>
        <taxon>Embryophyta</taxon>
        <taxon>Tracheophyta</taxon>
        <taxon>Spermatophyta</taxon>
        <taxon>Magnoliopsida</taxon>
        <taxon>eudicotyledons</taxon>
        <taxon>Gunneridae</taxon>
        <taxon>Pentapetalae</taxon>
        <taxon>rosids</taxon>
        <taxon>fabids</taxon>
        <taxon>Cucurbitales</taxon>
        <taxon>Cucurbitaceae</taxon>
        <taxon>Momordiceae</taxon>
        <taxon>Momordica</taxon>
    </lineage>
</organism>
<dbReference type="InterPro" id="IPR044179">
    <property type="entry name" value="PPR5-like"/>
</dbReference>
<dbReference type="PANTHER" id="PTHR47874">
    <property type="entry name" value="EXPRESSED PROTEIN"/>
    <property type="match status" value="1"/>
</dbReference>
<dbReference type="RefSeq" id="XP_022148798.1">
    <property type="nucleotide sequence ID" value="XM_022293106.1"/>
</dbReference>
<dbReference type="Pfam" id="PF01535">
    <property type="entry name" value="PPR"/>
    <property type="match status" value="2"/>
</dbReference>
<keyword evidence="2" id="KW-0677">Repeat</keyword>
<dbReference type="PROSITE" id="PS51375">
    <property type="entry name" value="PPR"/>
    <property type="match status" value="2"/>
</dbReference>
<name>A0A6J1D545_MOMCH</name>
<dbReference type="NCBIfam" id="TIGR00756">
    <property type="entry name" value="PPR"/>
    <property type="match status" value="1"/>
</dbReference>
<evidence type="ECO:0000313" key="5">
    <source>
        <dbReference type="RefSeq" id="XP_022148798.1"/>
    </source>
</evidence>
<gene>
    <name evidence="5" type="primary">LOC111017344</name>
</gene>
<dbReference type="PANTHER" id="PTHR47874:SF4">
    <property type="entry name" value="EXPRESSED PROTEIN"/>
    <property type="match status" value="1"/>
</dbReference>
<evidence type="ECO:0000256" key="2">
    <source>
        <dbReference type="ARBA" id="ARBA00022737"/>
    </source>
</evidence>
<dbReference type="InterPro" id="IPR011990">
    <property type="entry name" value="TPR-like_helical_dom_sf"/>
</dbReference>
<reference evidence="5" key="1">
    <citation type="submission" date="2025-08" db="UniProtKB">
        <authorList>
            <consortium name="RefSeq"/>
        </authorList>
    </citation>
    <scope>IDENTIFICATION</scope>
    <source>
        <strain evidence="5">OHB3-1</strain>
    </source>
</reference>
<dbReference type="Proteomes" id="UP000504603">
    <property type="component" value="Unplaced"/>
</dbReference>
<evidence type="ECO:0000256" key="3">
    <source>
        <dbReference type="PROSITE-ProRule" id="PRU00708"/>
    </source>
</evidence>
<dbReference type="AlphaFoldDB" id="A0A6J1D545"/>
<dbReference type="InterPro" id="IPR002885">
    <property type="entry name" value="PPR_rpt"/>
</dbReference>
<dbReference type="GeneID" id="111017344"/>
<dbReference type="Gene3D" id="1.25.40.10">
    <property type="entry name" value="Tetratricopeptide repeat domain"/>
    <property type="match status" value="1"/>
</dbReference>
<proteinExistence type="inferred from homology"/>
<dbReference type="OrthoDB" id="411857at2759"/>
<dbReference type="GO" id="GO:0003729">
    <property type="term" value="F:mRNA binding"/>
    <property type="evidence" value="ECO:0007669"/>
    <property type="project" value="InterPro"/>
</dbReference>
<comment type="similarity">
    <text evidence="1">Belongs to the PPR family. P subfamily.</text>
</comment>
<evidence type="ECO:0000256" key="1">
    <source>
        <dbReference type="ARBA" id="ARBA00007626"/>
    </source>
</evidence>
<accession>A0A6J1D545</accession>
<evidence type="ECO:0000313" key="4">
    <source>
        <dbReference type="Proteomes" id="UP000504603"/>
    </source>
</evidence>
<keyword evidence="4" id="KW-1185">Reference proteome</keyword>
<feature type="repeat" description="PPR" evidence="3">
    <location>
        <begin position="125"/>
        <end position="159"/>
    </location>
</feature>
<dbReference type="Pfam" id="PF13041">
    <property type="entry name" value="PPR_2"/>
    <property type="match status" value="1"/>
</dbReference>
<feature type="repeat" description="PPR" evidence="3">
    <location>
        <begin position="231"/>
        <end position="265"/>
    </location>
</feature>
<sequence>MLSRAPRSRTPVETMALIWSRVLTLAKIGSSRISLQLHEARYRFSSRGFASTDHSNSNPLLLRLLQEPSSSVKSVLDSPESAFLCSSEVSCKSLVRSLVSSSSPKKAQLVLEWRLERMSKENEADPDCYIDLIRLCGELQNFPLAMRVFAAMEFQGVKPTAIVFNSLMEACLSSHNMITAFSIFEVMKNSESYKPNADTFTSFISAFARLCDVDSMQAWYSAKRAFGFSPDLQTYESLIYGSVRSKCFDFAVRCFEEMMISGIVPNKIILENMIEGLCKRKNFEEVKKFLNIVFDNGWEIDCTVAKKFIRRSFDLGAVDGMEELLTKLSKSNLAPDGMSS</sequence>
<protein>
    <submittedName>
        <fullName evidence="5">Pentatricopeptide repeat-containing protein At3g48810-like</fullName>
    </submittedName>
</protein>